<accession>A0A316E5I6</accession>
<organism evidence="1 2">
    <name type="scientific">Maribacter polysiphoniae</name>
    <dbReference type="NCBI Taxonomy" id="429344"/>
    <lineage>
        <taxon>Bacteria</taxon>
        <taxon>Pseudomonadati</taxon>
        <taxon>Bacteroidota</taxon>
        <taxon>Flavobacteriia</taxon>
        <taxon>Flavobacteriales</taxon>
        <taxon>Flavobacteriaceae</taxon>
        <taxon>Maribacter</taxon>
    </lineage>
</organism>
<gene>
    <name evidence="1" type="ORF">LX92_00394</name>
</gene>
<dbReference type="AlphaFoldDB" id="A0A316E5I6"/>
<comment type="caution">
    <text evidence="1">The sequence shown here is derived from an EMBL/GenBank/DDBJ whole genome shotgun (WGS) entry which is preliminary data.</text>
</comment>
<dbReference type="Proteomes" id="UP000245667">
    <property type="component" value="Unassembled WGS sequence"/>
</dbReference>
<proteinExistence type="predicted"/>
<name>A0A316E5I6_9FLAO</name>
<evidence type="ECO:0000313" key="1">
    <source>
        <dbReference type="EMBL" id="PWK25651.1"/>
    </source>
</evidence>
<dbReference type="EMBL" id="QGGQ01000001">
    <property type="protein sequence ID" value="PWK25651.1"/>
    <property type="molecule type" value="Genomic_DNA"/>
</dbReference>
<reference evidence="1 2" key="1">
    <citation type="submission" date="2018-05" db="EMBL/GenBank/DDBJ databases">
        <title>Genomic Encyclopedia of Archaeal and Bacterial Type Strains, Phase II (KMG-II): from individual species to whole genera.</title>
        <authorList>
            <person name="Goeker M."/>
        </authorList>
    </citation>
    <scope>NUCLEOTIDE SEQUENCE [LARGE SCALE GENOMIC DNA]</scope>
    <source>
        <strain evidence="1 2">DSM 23514</strain>
    </source>
</reference>
<sequence>MTFESATFSLRTKNGLKSICHSSWAIGYAHHVESLDIYIIPRLSLSCLLEIILR</sequence>
<evidence type="ECO:0000313" key="2">
    <source>
        <dbReference type="Proteomes" id="UP000245667"/>
    </source>
</evidence>
<protein>
    <submittedName>
        <fullName evidence="1">Uncharacterized protein</fullName>
    </submittedName>
</protein>